<organism evidence="1 2">
    <name type="scientific">Flintibacter faecis</name>
    <dbReference type="NCBI Taxonomy" id="2763047"/>
    <lineage>
        <taxon>Bacteria</taxon>
        <taxon>Bacillati</taxon>
        <taxon>Bacillota</taxon>
        <taxon>Clostridia</taxon>
        <taxon>Eubacteriales</taxon>
        <taxon>Flintibacter</taxon>
    </lineage>
</organism>
<dbReference type="EMBL" id="JACOPN010000001">
    <property type="protein sequence ID" value="MBC5716191.1"/>
    <property type="molecule type" value="Genomic_DNA"/>
</dbReference>
<dbReference type="InterPro" id="IPR006437">
    <property type="entry name" value="Phage_terminase_lsu"/>
</dbReference>
<accession>A0A8J6M503</accession>
<protein>
    <submittedName>
        <fullName evidence="1">PBSX family phage terminase large subunit</fullName>
    </submittedName>
</protein>
<dbReference type="Gene3D" id="3.30.420.280">
    <property type="match status" value="1"/>
</dbReference>
<dbReference type="InterPro" id="IPR027417">
    <property type="entry name" value="P-loop_NTPase"/>
</dbReference>
<dbReference type="Proteomes" id="UP000602260">
    <property type="component" value="Unassembled WGS sequence"/>
</dbReference>
<reference evidence="1" key="1">
    <citation type="submission" date="2020-08" db="EMBL/GenBank/DDBJ databases">
        <title>Genome public.</title>
        <authorList>
            <person name="Liu C."/>
            <person name="Sun Q."/>
        </authorList>
    </citation>
    <scope>NUCLEOTIDE SEQUENCE</scope>
    <source>
        <strain evidence="1">BX5</strain>
    </source>
</reference>
<sequence>MEFSPKQRRVLTWWRPGSPDRDKQAIICDGAVRSGKTLCTGLSFFCWAMQSFQNRRFALCGRTIVSVRRNLLEELLPLLEGMGFRCRQKTSQNLLEVRLGRRKNTFYLFGGKDEGSAALIQGLTLAGALLDEAALMPRSFVEQAAARCSVSGSRLWFSCNPESPAHWFYQEWILKAEEKGVLRIPFSMEDNPGLSPQMLERYRTMFQGTFYRRFVLGEWVAAEGLVYDFFDESFVRPAPEGLEEWYISCDYGTVNPTSMGLWGRKNGIWYRTAEFYYDARKRHRQKTDEEYADALAELAGGRDIRAVIVDPAAASFIETLRRRGWRVRRADNRVLSGIRLTARLLKAGKLVICPGCGDAIREFALYRWEEQGDGQDRVRKENDHAMDEIRYFAATVAEGKGGGVYAGCVERGRF</sequence>
<dbReference type="RefSeq" id="WP_186877655.1">
    <property type="nucleotide sequence ID" value="NZ_JACOPN010000001.1"/>
</dbReference>
<dbReference type="Pfam" id="PF03237">
    <property type="entry name" value="Terminase_6N"/>
    <property type="match status" value="1"/>
</dbReference>
<evidence type="ECO:0000313" key="1">
    <source>
        <dbReference type="EMBL" id="MBC5716191.1"/>
    </source>
</evidence>
<dbReference type="Gene3D" id="3.40.50.300">
    <property type="entry name" value="P-loop containing nucleotide triphosphate hydrolases"/>
    <property type="match status" value="1"/>
</dbReference>
<evidence type="ECO:0000313" key="2">
    <source>
        <dbReference type="Proteomes" id="UP000602260"/>
    </source>
</evidence>
<name>A0A8J6M503_9FIRM</name>
<dbReference type="NCBIfam" id="TIGR01547">
    <property type="entry name" value="phage_term_2"/>
    <property type="match status" value="1"/>
</dbReference>
<gene>
    <name evidence="1" type="ORF">H8S55_02445</name>
</gene>
<keyword evidence="2" id="KW-1185">Reference proteome</keyword>
<comment type="caution">
    <text evidence="1">The sequence shown here is derived from an EMBL/GenBank/DDBJ whole genome shotgun (WGS) entry which is preliminary data.</text>
</comment>
<dbReference type="AlphaFoldDB" id="A0A8J6M503"/>
<proteinExistence type="predicted"/>